<dbReference type="PANTHER" id="PTHR37984">
    <property type="entry name" value="PROTEIN CBG26694"/>
    <property type="match status" value="1"/>
</dbReference>
<feature type="domain" description="Integrase catalytic" evidence="1">
    <location>
        <begin position="1"/>
        <end position="147"/>
    </location>
</feature>
<gene>
    <name evidence="2" type="ORF">TKK_012593</name>
</gene>
<dbReference type="AlphaFoldDB" id="A0ABD2WII5"/>
<comment type="caution">
    <text evidence="2">The sequence shown here is derived from an EMBL/GenBank/DDBJ whole genome shotgun (WGS) entry which is preliminary data.</text>
</comment>
<evidence type="ECO:0000313" key="3">
    <source>
        <dbReference type="Proteomes" id="UP001627154"/>
    </source>
</evidence>
<dbReference type="Gene3D" id="3.30.420.10">
    <property type="entry name" value="Ribonuclease H-like superfamily/Ribonuclease H"/>
    <property type="match status" value="1"/>
</dbReference>
<protein>
    <recommendedName>
        <fullName evidence="1">Integrase catalytic domain-containing protein</fullName>
    </recommendedName>
</protein>
<dbReference type="SUPFAM" id="SSF53098">
    <property type="entry name" value="Ribonuclease H-like"/>
    <property type="match status" value="1"/>
</dbReference>
<dbReference type="Pfam" id="PF00665">
    <property type="entry name" value="rve"/>
    <property type="match status" value="1"/>
</dbReference>
<dbReference type="InterPro" id="IPR036397">
    <property type="entry name" value="RNaseH_sf"/>
</dbReference>
<dbReference type="Proteomes" id="UP001627154">
    <property type="component" value="Unassembled WGS sequence"/>
</dbReference>
<evidence type="ECO:0000313" key="2">
    <source>
        <dbReference type="EMBL" id="KAL3392888.1"/>
    </source>
</evidence>
<dbReference type="PROSITE" id="PS50994">
    <property type="entry name" value="INTEGRASE"/>
    <property type="match status" value="1"/>
</dbReference>
<dbReference type="InterPro" id="IPR001584">
    <property type="entry name" value="Integrase_cat-core"/>
</dbReference>
<proteinExistence type="predicted"/>
<accession>A0ABD2WII5</accession>
<sequence length="270" mass="30634">MGLYSPTPQRKRYLLVLTDCFTKWIEAFSIPDSSAKTIISVLNSEVFSRRGFASEIITDNGKQFTGKDWESACEQWDIQHWTTPIYHLRANPVERRNQEIKKGLRLHLQDTEHRNWDLLLPTILYQLRKRVNAATGVSPGYAMIGQDLPAPGDCQDVSDPEAARTLDHQVHGDDLFGRGDNVKEAVSRRNKLMHLLSSAGMELVKWSANEILLLHGVATCDSEEMHLTDIDAKRDHKKKYTVGCIKVIRSTEIAHSSDHNNENNCARSLD</sequence>
<organism evidence="2 3">
    <name type="scientific">Trichogramma kaykai</name>
    <dbReference type="NCBI Taxonomy" id="54128"/>
    <lineage>
        <taxon>Eukaryota</taxon>
        <taxon>Metazoa</taxon>
        <taxon>Ecdysozoa</taxon>
        <taxon>Arthropoda</taxon>
        <taxon>Hexapoda</taxon>
        <taxon>Insecta</taxon>
        <taxon>Pterygota</taxon>
        <taxon>Neoptera</taxon>
        <taxon>Endopterygota</taxon>
        <taxon>Hymenoptera</taxon>
        <taxon>Apocrita</taxon>
        <taxon>Proctotrupomorpha</taxon>
        <taxon>Chalcidoidea</taxon>
        <taxon>Trichogrammatidae</taxon>
        <taxon>Trichogramma</taxon>
    </lineage>
</organism>
<reference evidence="2 3" key="1">
    <citation type="journal article" date="2024" name="bioRxiv">
        <title>A reference genome for Trichogramma kaykai: A tiny desert-dwelling parasitoid wasp with competing sex-ratio distorters.</title>
        <authorList>
            <person name="Culotta J."/>
            <person name="Lindsey A.R."/>
        </authorList>
    </citation>
    <scope>NUCLEOTIDE SEQUENCE [LARGE SCALE GENOMIC DNA]</scope>
    <source>
        <strain evidence="2 3">KSX58</strain>
    </source>
</reference>
<evidence type="ECO:0000259" key="1">
    <source>
        <dbReference type="PROSITE" id="PS50994"/>
    </source>
</evidence>
<dbReference type="InterPro" id="IPR050951">
    <property type="entry name" value="Retrovirus_Pol_polyprotein"/>
</dbReference>
<dbReference type="EMBL" id="JBJJXI010000101">
    <property type="protein sequence ID" value="KAL3392888.1"/>
    <property type="molecule type" value="Genomic_DNA"/>
</dbReference>
<dbReference type="PANTHER" id="PTHR37984:SF5">
    <property type="entry name" value="PROTEIN NYNRIN-LIKE"/>
    <property type="match status" value="1"/>
</dbReference>
<dbReference type="InterPro" id="IPR012337">
    <property type="entry name" value="RNaseH-like_sf"/>
</dbReference>
<name>A0ABD2WII5_9HYME</name>
<keyword evidence="3" id="KW-1185">Reference proteome</keyword>